<dbReference type="Pfam" id="PF00067">
    <property type="entry name" value="p450"/>
    <property type="match status" value="1"/>
</dbReference>
<proteinExistence type="inferred from homology"/>
<dbReference type="SUPFAM" id="SSF48264">
    <property type="entry name" value="Cytochrome P450"/>
    <property type="match status" value="1"/>
</dbReference>
<dbReference type="GO" id="GO:0016705">
    <property type="term" value="F:oxidoreductase activity, acting on paired donors, with incorporation or reduction of molecular oxygen"/>
    <property type="evidence" value="ECO:0007669"/>
    <property type="project" value="InterPro"/>
</dbReference>
<reference evidence="2" key="1">
    <citation type="journal article" date="2020" name="Stud. Mycol.">
        <title>101 Dothideomycetes genomes: a test case for predicting lifestyles and emergence of pathogens.</title>
        <authorList>
            <person name="Haridas S."/>
            <person name="Albert R."/>
            <person name="Binder M."/>
            <person name="Bloem J."/>
            <person name="Labutti K."/>
            <person name="Salamov A."/>
            <person name="Andreopoulos B."/>
            <person name="Baker S."/>
            <person name="Barry K."/>
            <person name="Bills G."/>
            <person name="Bluhm B."/>
            <person name="Cannon C."/>
            <person name="Castanera R."/>
            <person name="Culley D."/>
            <person name="Daum C."/>
            <person name="Ezra D."/>
            <person name="Gonzalez J."/>
            <person name="Henrissat B."/>
            <person name="Kuo A."/>
            <person name="Liang C."/>
            <person name="Lipzen A."/>
            <person name="Lutzoni F."/>
            <person name="Magnuson J."/>
            <person name="Mondo S."/>
            <person name="Nolan M."/>
            <person name="Ohm R."/>
            <person name="Pangilinan J."/>
            <person name="Park H.-J."/>
            <person name="Ramirez L."/>
            <person name="Alfaro M."/>
            <person name="Sun H."/>
            <person name="Tritt A."/>
            <person name="Yoshinaga Y."/>
            <person name="Zwiers L.-H."/>
            <person name="Turgeon B."/>
            <person name="Goodwin S."/>
            <person name="Spatafora J."/>
            <person name="Crous P."/>
            <person name="Grigoriev I."/>
        </authorList>
    </citation>
    <scope>NUCLEOTIDE SEQUENCE</scope>
    <source>
        <strain evidence="2">CBS 113979</strain>
    </source>
</reference>
<dbReference type="GO" id="GO:0004497">
    <property type="term" value="F:monooxygenase activity"/>
    <property type="evidence" value="ECO:0007669"/>
    <property type="project" value="InterPro"/>
</dbReference>
<protein>
    <submittedName>
        <fullName evidence="2">Cytochrome P450</fullName>
    </submittedName>
</protein>
<gene>
    <name evidence="2" type="ORF">K402DRAFT_390584</name>
</gene>
<name>A0A6G1H992_9PEZI</name>
<dbReference type="AlphaFoldDB" id="A0A6G1H992"/>
<dbReference type="InterPro" id="IPR001128">
    <property type="entry name" value="Cyt_P450"/>
</dbReference>
<evidence type="ECO:0000313" key="2">
    <source>
        <dbReference type="EMBL" id="KAF1989624.1"/>
    </source>
</evidence>
<dbReference type="PANTHER" id="PTHR24305">
    <property type="entry name" value="CYTOCHROME P450"/>
    <property type="match status" value="1"/>
</dbReference>
<dbReference type="InterPro" id="IPR036396">
    <property type="entry name" value="Cyt_P450_sf"/>
</dbReference>
<accession>A0A6G1H992</accession>
<keyword evidence="3" id="KW-1185">Reference proteome</keyword>
<dbReference type="EMBL" id="ML977144">
    <property type="protein sequence ID" value="KAF1989624.1"/>
    <property type="molecule type" value="Genomic_DNA"/>
</dbReference>
<evidence type="ECO:0000313" key="3">
    <source>
        <dbReference type="Proteomes" id="UP000800041"/>
    </source>
</evidence>
<dbReference type="Gene3D" id="1.10.630.10">
    <property type="entry name" value="Cytochrome P450"/>
    <property type="match status" value="1"/>
</dbReference>
<dbReference type="CDD" id="cd11058">
    <property type="entry name" value="CYP60B-like"/>
    <property type="match status" value="1"/>
</dbReference>
<organism evidence="2 3">
    <name type="scientific">Aulographum hederae CBS 113979</name>
    <dbReference type="NCBI Taxonomy" id="1176131"/>
    <lineage>
        <taxon>Eukaryota</taxon>
        <taxon>Fungi</taxon>
        <taxon>Dikarya</taxon>
        <taxon>Ascomycota</taxon>
        <taxon>Pezizomycotina</taxon>
        <taxon>Dothideomycetes</taxon>
        <taxon>Pleosporomycetidae</taxon>
        <taxon>Aulographales</taxon>
        <taxon>Aulographaceae</taxon>
    </lineage>
</organism>
<dbReference type="PANTHER" id="PTHR24305:SF166">
    <property type="entry name" value="CYTOCHROME P450 12A4, MITOCHONDRIAL-RELATED"/>
    <property type="match status" value="1"/>
</dbReference>
<evidence type="ECO:0000256" key="1">
    <source>
        <dbReference type="ARBA" id="ARBA00010617"/>
    </source>
</evidence>
<comment type="similarity">
    <text evidence="1">Belongs to the cytochrome P450 family.</text>
</comment>
<dbReference type="OrthoDB" id="1470350at2759"/>
<sequence>MKELHAKYGLVVRLAPNEISYTDSRAWSDIYRNRTGHAVFERNPTWFRKNAPDEPNSIMGFHEADHARFRKTLLKALSDRGLKQQESMIESHVDVLISKLEAVSKGSSPVDLVEWFNFTTFDIAGDLCFGEPFDCLKEEKAHPWVEISYFFGKGLALTASINFYPPFEKLLKYVVPAKSRLRMLSHRAMTREKVFKRLELPKQRPDFIATIQEANEASDGNAMSREEIALNMSVLIFAGSETTASGLSGILRMLLQNPEAMAKATKEIRTAFSSARDMKIASVSHQSLTYMNACIQEGLRLCPPSTIGVLRIVPPKGDMVCGQFLPAAFS</sequence>
<dbReference type="GO" id="GO:0005506">
    <property type="term" value="F:iron ion binding"/>
    <property type="evidence" value="ECO:0007669"/>
    <property type="project" value="InterPro"/>
</dbReference>
<dbReference type="InterPro" id="IPR050121">
    <property type="entry name" value="Cytochrome_P450_monoxygenase"/>
</dbReference>
<dbReference type="Proteomes" id="UP000800041">
    <property type="component" value="Unassembled WGS sequence"/>
</dbReference>
<dbReference type="GO" id="GO:0020037">
    <property type="term" value="F:heme binding"/>
    <property type="evidence" value="ECO:0007669"/>
    <property type="project" value="InterPro"/>
</dbReference>